<dbReference type="Proteomes" id="UP000236333">
    <property type="component" value="Unassembled WGS sequence"/>
</dbReference>
<accession>A0A2J8AGM2</accession>
<organism evidence="8 9">
    <name type="scientific">Tetrabaena socialis</name>
    <dbReference type="NCBI Taxonomy" id="47790"/>
    <lineage>
        <taxon>Eukaryota</taxon>
        <taxon>Viridiplantae</taxon>
        <taxon>Chlorophyta</taxon>
        <taxon>core chlorophytes</taxon>
        <taxon>Chlorophyceae</taxon>
        <taxon>CS clade</taxon>
        <taxon>Chlamydomonadales</taxon>
        <taxon>Tetrabaenaceae</taxon>
        <taxon>Tetrabaena</taxon>
    </lineage>
</organism>
<evidence type="ECO:0000313" key="9">
    <source>
        <dbReference type="Proteomes" id="UP000236333"/>
    </source>
</evidence>
<dbReference type="EMBL" id="PGGS01000025">
    <property type="protein sequence ID" value="PNH11652.1"/>
    <property type="molecule type" value="Genomic_DNA"/>
</dbReference>
<dbReference type="PANTHER" id="PTHR11347">
    <property type="entry name" value="CYCLIC NUCLEOTIDE PHOSPHODIESTERASE"/>
    <property type="match status" value="1"/>
</dbReference>
<feature type="transmembrane region" description="Helical" evidence="4">
    <location>
        <begin position="1438"/>
        <end position="1458"/>
    </location>
</feature>
<keyword evidence="2" id="KW-0378">Hydrolase</keyword>
<feature type="domain" description="PDEase" evidence="7">
    <location>
        <begin position="946"/>
        <end position="1119"/>
    </location>
</feature>
<sequence>MISLRRPGSLLVWLLMAAPAVLRLWWAVCCLAGDGGNSSGEAVKGTTKSIANIARRHPGIILWPALALVIVCGGGIWGVSQMSSDTAILAQTRARSAALDTGSWYRQQLAVAVAPTLLLASIVELDPDYESVKQAFELVAPAMLVKLGSTLSIDYLRVIPSGVIRFVVPPMPQSLGYDLLGSEEDAAGAVRAVQAGAVTVLGPSVFPGGGGGMGITVRSPVFVAGVDANETFGSPDLLNLSCGGCYNASTRTKFWGFVSALVRLETLIQAASSPLLELESLGYRYALSAVREDGTRVPIAQSAAPLRRPLSFKFNLYGDQAPWELLVAPSSGTWTPTWRRGLLAAVILSSIVIAVLVFLVLLSRHLHKTLLESLLPRELIRDLQWEQSPSYGGLRVMPADTPADLMLGMMAQLLAGAAPDLRDVILMRTVLTGSLDVYKPLDLRKHIRSTNLDVRGAADVVQALMRQLGGSVTDASDTQDAAILDGERSTMGPSRQREGASATHAHGAGSTQQEQQQQQQEEQQYDSLTGALALILTPQPAIWQERSSSSSSFRRLPPGQQVAPGAAAAAGCVQSGGGGGGGGGSGAAHTLSTLQEAASLLVPQGCMLRRSLSAEAQLDTAALAVHCAAVGGDQPRTPRSRLYEAAAASDTLVGLAGRTISSCNRLHELGQPTNGQLPNLTNQRPPARDSVLELALLSARESSAVAAAACADAGGAGEADAPPVGGPGGWGAVETTSSRKLPLMLALLKRRGSNNVGGKASPEAGALSSGNSLTGGGRALRLALTPRAGSSRYAAGGAAAAEPAAANALLLPISAAAAAAAAAAAVRLSMPPPRAMLDEVERLLAGVDAWHFDTWKLQEAAQGHALSAMGFFIMQRAGLIERFRLKPVTLARLLRRIESGYQDNPYHNATHAADVLQTLHVIIHAAQLQVHYLDPLGLLAAYFAAVIELVLATDMKQHFSIISHFNTVHRLASYSHQQVKATHRGQSVPHPFPVGSGDAQPPPPPQPVDEAERSLTLQLALKAADIGHLGEALEVHKRWLAVLEDEFFRQGDRERQLGLPISPLFDRTKQGVSKSQVGFYDFVALPLCFSLSSAFPGTAPLMGCFLKNYRHWVRVANGQADGQADGQAPEAAAAYASSSEEGVDSVVTIVTIARRHIMWPAVALIIVCGGGVWGVSQMSIDTAILAQTCARSAALDTGSWYRQQLAVAVAPTLLLASIVELDPDYESVKKAFELFAPAMLVKLGSTLSIDYLRVIPSGVIRLVVPPMPQSLGHDLLGSEEGSAGAIRAVRAGAVTVLGPSTFPGGSGGFGITVRSPVFVAGVDANETFGSPDLLNPACGGCYNASTRTKFWGFVSALVRMETLVQAASSPLLNLESLGYRYALSAVRDDGTRLLIAQSAAPLRHALSFKFNLYGDQAPWELLVAPSSGTWTPTWRRGLLAAVILSSIVVAILVFLVLLSRHLHKTLLESLLPRELIRDLQWEQSPSYGGLRVMPADTPADLMLGMIAQLLAGAAPDLRDVMLMRTVLTGSLDVYKPLDLRKHIRSTDLDVRGAAMGAWGICSSAGAPERSGAGARLSPPRFGRERGGAWGGLGLFASCGPRLQGADVVQALIRQLGGSVTEISDTQDAGSLDGEGSTRGPSRQCEGASATHAASTQQQQHHRQQAEQPYDFLTGALALILTPQPAIWQERSSSSSSFHRLPPGQHVAPGAAASAGCVRSGRGGGGGNGVAHTRSTLQEAASLLVPRGCTLRRSMSADAQLDTATAAGGGGDLPPTPRSRFYEAATASDTLPVLAGRTVSFCNRLQELRQPPNGQPSNLTNQRPLARDPVLEPALLSARESSAAAAAADADAGGAGEAGALPVSGPGAWGALETSSPRKLPLMLALLKRRGSNNVGGKASPEAGALSSGNSLTGGCRALRLALTPRGDSSRYAAVGAVAAEAAAANALLFPVSAAASAAAAAAVRLSMPPPRAMLDEVERLLAGVDCWHFDTWKLQEAAQGHALSAMGFFIMQRAGLIERFRLKPVTLARLLRRIESGYNDNPYHNATHAADVLQTLHVIIHAAQLQVHYLDPLGLLAAYFAAVGTTREPI</sequence>
<evidence type="ECO:0000256" key="3">
    <source>
        <dbReference type="SAM" id="MobiDB-lite"/>
    </source>
</evidence>
<dbReference type="InterPro" id="IPR036971">
    <property type="entry name" value="PDEase_catalytic_dom_sf"/>
</dbReference>
<evidence type="ECO:0000256" key="2">
    <source>
        <dbReference type="ARBA" id="ARBA00022801"/>
    </source>
</evidence>
<feature type="transmembrane region" description="Helical" evidence="4">
    <location>
        <begin position="1157"/>
        <end position="1175"/>
    </location>
</feature>
<dbReference type="PROSITE" id="PS50839">
    <property type="entry name" value="CHASE"/>
    <property type="match status" value="2"/>
</dbReference>
<evidence type="ECO:0000256" key="5">
    <source>
        <dbReference type="SAM" id="SignalP"/>
    </source>
</evidence>
<keyword evidence="4" id="KW-0472">Membrane</keyword>
<dbReference type="SMART" id="SM01079">
    <property type="entry name" value="CHASE"/>
    <property type="match status" value="2"/>
</dbReference>
<keyword evidence="5" id="KW-0732">Signal</keyword>
<dbReference type="GO" id="GO:0046872">
    <property type="term" value="F:metal ion binding"/>
    <property type="evidence" value="ECO:0007669"/>
    <property type="project" value="UniProtKB-KW"/>
</dbReference>
<feature type="domain" description="PDEase" evidence="7">
    <location>
        <begin position="1969"/>
        <end position="2090"/>
    </location>
</feature>
<feature type="transmembrane region" description="Helical" evidence="4">
    <location>
        <begin position="60"/>
        <end position="79"/>
    </location>
</feature>
<dbReference type="InterPro" id="IPR002073">
    <property type="entry name" value="PDEase_catalytic_dom"/>
</dbReference>
<feature type="compositionally biased region" description="Low complexity" evidence="3">
    <location>
        <begin position="499"/>
        <end position="522"/>
    </location>
</feature>
<dbReference type="GO" id="GO:0004114">
    <property type="term" value="F:3',5'-cyclic-nucleotide phosphodiesterase activity"/>
    <property type="evidence" value="ECO:0007669"/>
    <property type="project" value="InterPro"/>
</dbReference>
<protein>
    <submittedName>
        <fullName evidence="8">Calcium/calmodulin-dependent 3',5'-cyclic nucleotide phosphodiesterase 1B</fullName>
    </submittedName>
</protein>
<dbReference type="Gene3D" id="1.10.1300.10">
    <property type="entry name" value="3'5'-cyclic nucleotide phosphodiesterase, catalytic domain"/>
    <property type="match status" value="3"/>
</dbReference>
<evidence type="ECO:0000313" key="8">
    <source>
        <dbReference type="EMBL" id="PNH11652.1"/>
    </source>
</evidence>
<proteinExistence type="predicted"/>
<feature type="region of interest" description="Disordered" evidence="3">
    <location>
        <begin position="486"/>
        <end position="524"/>
    </location>
</feature>
<feature type="chain" id="PRO_5014319724" evidence="5">
    <location>
        <begin position="24"/>
        <end position="2090"/>
    </location>
</feature>
<feature type="transmembrane region" description="Helical" evidence="4">
    <location>
        <begin position="342"/>
        <end position="362"/>
    </location>
</feature>
<evidence type="ECO:0000256" key="4">
    <source>
        <dbReference type="SAM" id="Phobius"/>
    </source>
</evidence>
<dbReference type="GO" id="GO:0007165">
    <property type="term" value="P:signal transduction"/>
    <property type="evidence" value="ECO:0007669"/>
    <property type="project" value="InterPro"/>
</dbReference>
<name>A0A2J8AGM2_9CHLO</name>
<feature type="signal peptide" evidence="5">
    <location>
        <begin position="1"/>
        <end position="23"/>
    </location>
</feature>
<evidence type="ECO:0000256" key="1">
    <source>
        <dbReference type="ARBA" id="ARBA00022723"/>
    </source>
</evidence>
<feature type="compositionally biased region" description="Low complexity" evidence="3">
    <location>
        <begin position="1647"/>
        <end position="1658"/>
    </location>
</feature>
<keyword evidence="4" id="KW-0812">Transmembrane</keyword>
<feature type="domain" description="PDEase" evidence="7">
    <location>
        <begin position="832"/>
        <end position="945"/>
    </location>
</feature>
<keyword evidence="9" id="KW-1185">Reference proteome</keyword>
<evidence type="ECO:0000259" key="7">
    <source>
        <dbReference type="PROSITE" id="PS51845"/>
    </source>
</evidence>
<dbReference type="Pfam" id="PF00233">
    <property type="entry name" value="PDEase_I"/>
    <property type="match status" value="1"/>
</dbReference>
<feature type="domain" description="CHASE" evidence="6">
    <location>
        <begin position="1256"/>
        <end position="1377"/>
    </location>
</feature>
<gene>
    <name evidence="8" type="ORF">TSOC_001531</name>
</gene>
<dbReference type="OrthoDB" id="568146at2759"/>
<dbReference type="PROSITE" id="PS51845">
    <property type="entry name" value="PDEASE_I_2"/>
    <property type="match status" value="3"/>
</dbReference>
<dbReference type="InterPro" id="IPR006189">
    <property type="entry name" value="CHASE_dom"/>
</dbReference>
<feature type="domain" description="CHASE" evidence="6">
    <location>
        <begin position="160"/>
        <end position="281"/>
    </location>
</feature>
<comment type="caution">
    <text evidence="8">The sequence shown here is derived from an EMBL/GenBank/DDBJ whole genome shotgun (WGS) entry which is preliminary data.</text>
</comment>
<keyword evidence="1" id="KW-0479">Metal-binding</keyword>
<feature type="region of interest" description="Disordered" evidence="3">
    <location>
        <begin position="1623"/>
        <end position="1666"/>
    </location>
</feature>
<feature type="region of interest" description="Disordered" evidence="3">
    <location>
        <begin position="979"/>
        <end position="1012"/>
    </location>
</feature>
<evidence type="ECO:0000259" key="6">
    <source>
        <dbReference type="PROSITE" id="PS50839"/>
    </source>
</evidence>
<dbReference type="SUPFAM" id="SSF109604">
    <property type="entry name" value="HD-domain/PDEase-like"/>
    <property type="match status" value="2"/>
</dbReference>
<keyword evidence="4" id="KW-1133">Transmembrane helix</keyword>
<reference evidence="8 9" key="1">
    <citation type="journal article" date="2017" name="Mol. Biol. Evol.">
        <title>The 4-celled Tetrabaena socialis nuclear genome reveals the essential components for genetic control of cell number at the origin of multicellularity in the volvocine lineage.</title>
        <authorList>
            <person name="Featherston J."/>
            <person name="Arakaki Y."/>
            <person name="Hanschen E.R."/>
            <person name="Ferris P.J."/>
            <person name="Michod R.E."/>
            <person name="Olson B.J.S.C."/>
            <person name="Nozaki H."/>
            <person name="Durand P.M."/>
        </authorList>
    </citation>
    <scope>NUCLEOTIDE SEQUENCE [LARGE SCALE GENOMIC DNA]</scope>
    <source>
        <strain evidence="8 9">NIES-571</strain>
    </source>
</reference>